<dbReference type="RefSeq" id="WP_137732889.1">
    <property type="nucleotide sequence ID" value="NZ_BJCL01000004.1"/>
</dbReference>
<dbReference type="Proteomes" id="UP000301751">
    <property type="component" value="Unassembled WGS sequence"/>
</dbReference>
<name>A0A480ANK6_9BURK</name>
<accession>A0A480ANK6</accession>
<proteinExistence type="predicted"/>
<gene>
    <name evidence="1" type="ORF">AQPW35_22350</name>
</gene>
<evidence type="ECO:0000313" key="2">
    <source>
        <dbReference type="Proteomes" id="UP000301751"/>
    </source>
</evidence>
<keyword evidence="2" id="KW-1185">Reference proteome</keyword>
<evidence type="ECO:0000313" key="1">
    <source>
        <dbReference type="EMBL" id="GCL63154.1"/>
    </source>
</evidence>
<protein>
    <recommendedName>
        <fullName evidence="3">Carboxypeptidase regulatory-like domain-containing protein</fullName>
    </recommendedName>
</protein>
<sequence>MPTFQLQLLRADGQPAADALVSVAAAPGAMPDLGLVADAAGRLSIDGPAGAYSLSIWLDGRAHRVPCDLRAGAGTVVLRLPG</sequence>
<dbReference type="EMBL" id="BJCL01000004">
    <property type="protein sequence ID" value="GCL63154.1"/>
    <property type="molecule type" value="Genomic_DNA"/>
</dbReference>
<reference evidence="2" key="1">
    <citation type="submission" date="2019-03" db="EMBL/GenBank/DDBJ databases">
        <title>Aquabacterium pictum sp.nov., the first bacteriochlorophyll a-containing freshwater bacterium in the genus Aquabacterium of the class Betaproteobacteria.</title>
        <authorList>
            <person name="Hirose S."/>
            <person name="Tank M."/>
            <person name="Hara E."/>
            <person name="Tamaki H."/>
            <person name="Takaichi S."/>
            <person name="Haruta S."/>
            <person name="Hanada S."/>
        </authorList>
    </citation>
    <scope>NUCLEOTIDE SEQUENCE [LARGE SCALE GENOMIC DNA]</scope>
    <source>
        <strain evidence="2">W35</strain>
    </source>
</reference>
<evidence type="ECO:0008006" key="3">
    <source>
        <dbReference type="Google" id="ProtNLM"/>
    </source>
</evidence>
<organism evidence="1 2">
    <name type="scientific">Pseudaquabacterium pictum</name>
    <dbReference type="NCBI Taxonomy" id="2315236"/>
    <lineage>
        <taxon>Bacteria</taxon>
        <taxon>Pseudomonadati</taxon>
        <taxon>Pseudomonadota</taxon>
        <taxon>Betaproteobacteria</taxon>
        <taxon>Burkholderiales</taxon>
        <taxon>Sphaerotilaceae</taxon>
        <taxon>Pseudaquabacterium</taxon>
    </lineage>
</organism>
<dbReference type="AlphaFoldDB" id="A0A480ANK6"/>
<comment type="caution">
    <text evidence="1">The sequence shown here is derived from an EMBL/GenBank/DDBJ whole genome shotgun (WGS) entry which is preliminary data.</text>
</comment>